<proteinExistence type="predicted"/>
<reference evidence="1 2" key="1">
    <citation type="submission" date="2019-02" db="EMBL/GenBank/DDBJ databases">
        <title>Draft Genome Sequence of the Prevotella sp. BCRC 81118, Isolated from Human Feces.</title>
        <authorList>
            <person name="Huang C.-H."/>
        </authorList>
    </citation>
    <scope>NUCLEOTIDE SEQUENCE [LARGE SCALE GENOMIC DNA]</scope>
    <source>
        <strain evidence="1 2">BCRC 81118</strain>
    </source>
</reference>
<sequence>MSDMQLQNIVDIIHKCHTWIDVGSSFHWKDTAVSQHGMVQTVCCRCITLRVCHSNNDYVRGQEWHIPLLDIDRSAKILMRKDAGFKKRLASNALTMADVERLFMEVTYGIIELELFEGY</sequence>
<dbReference type="Proteomes" id="UP000297872">
    <property type="component" value="Unassembled WGS sequence"/>
</dbReference>
<dbReference type="GeneID" id="302994497"/>
<accession>A0A4Y8VRS9</accession>
<evidence type="ECO:0000313" key="2">
    <source>
        <dbReference type="Proteomes" id="UP000297872"/>
    </source>
</evidence>
<dbReference type="RefSeq" id="WP_134842885.1">
    <property type="nucleotide sequence ID" value="NZ_SGVY01000007.1"/>
</dbReference>
<keyword evidence="2" id="KW-1185">Reference proteome</keyword>
<protein>
    <submittedName>
        <fullName evidence="1">Uncharacterized protein</fullName>
    </submittedName>
</protein>
<organism evidence="1 2">
    <name type="scientific">Segatella hominis</name>
    <dbReference type="NCBI Taxonomy" id="2518605"/>
    <lineage>
        <taxon>Bacteria</taxon>
        <taxon>Pseudomonadati</taxon>
        <taxon>Bacteroidota</taxon>
        <taxon>Bacteroidia</taxon>
        <taxon>Bacteroidales</taxon>
        <taxon>Prevotellaceae</taxon>
        <taxon>Segatella</taxon>
    </lineage>
</organism>
<gene>
    <name evidence="1" type="ORF">EXN75_04190</name>
</gene>
<name>A0A4Y8VRS9_9BACT</name>
<comment type="caution">
    <text evidence="1">The sequence shown here is derived from an EMBL/GenBank/DDBJ whole genome shotgun (WGS) entry which is preliminary data.</text>
</comment>
<evidence type="ECO:0000313" key="1">
    <source>
        <dbReference type="EMBL" id="TFH83284.1"/>
    </source>
</evidence>
<dbReference type="OrthoDB" id="1027557at2"/>
<dbReference type="EMBL" id="SGVY01000007">
    <property type="protein sequence ID" value="TFH83284.1"/>
    <property type="molecule type" value="Genomic_DNA"/>
</dbReference>
<dbReference type="AlphaFoldDB" id="A0A4Y8VRS9"/>